<evidence type="ECO:0000256" key="4">
    <source>
        <dbReference type="ARBA" id="ARBA00023163"/>
    </source>
</evidence>
<dbReference type="PANTHER" id="PTHR47506">
    <property type="entry name" value="TRANSCRIPTIONAL REGULATORY PROTEIN"/>
    <property type="match status" value="1"/>
</dbReference>
<dbReference type="Proteomes" id="UP000237846">
    <property type="component" value="Unassembled WGS sequence"/>
</dbReference>
<dbReference type="Gene3D" id="1.10.357.10">
    <property type="entry name" value="Tetracycline Repressor, domain 2"/>
    <property type="match status" value="1"/>
</dbReference>
<dbReference type="OrthoDB" id="3426391at2"/>
<keyword evidence="2" id="KW-0805">Transcription regulation</keyword>
<accession>A0A2T0PYI7</accession>
<dbReference type="InterPro" id="IPR039538">
    <property type="entry name" value="BetI_C"/>
</dbReference>
<keyword evidence="3 5" id="KW-0238">DNA-binding</keyword>
<protein>
    <submittedName>
        <fullName evidence="7">TetR family transcriptional regulator</fullName>
    </submittedName>
</protein>
<dbReference type="InterPro" id="IPR001647">
    <property type="entry name" value="HTH_TetR"/>
</dbReference>
<dbReference type="SUPFAM" id="SSF48498">
    <property type="entry name" value="Tetracyclin repressor-like, C-terminal domain"/>
    <property type="match status" value="1"/>
</dbReference>
<dbReference type="PROSITE" id="PS50977">
    <property type="entry name" value="HTH_TETR_2"/>
    <property type="match status" value="1"/>
</dbReference>
<dbReference type="InterPro" id="IPR023772">
    <property type="entry name" value="DNA-bd_HTH_TetR-type_CS"/>
</dbReference>
<reference evidence="7 8" key="1">
    <citation type="submission" date="2018-03" db="EMBL/GenBank/DDBJ databases">
        <title>Genomic Encyclopedia of Archaeal and Bacterial Type Strains, Phase II (KMG-II): from individual species to whole genera.</title>
        <authorList>
            <person name="Goeker M."/>
        </authorList>
    </citation>
    <scope>NUCLEOTIDE SEQUENCE [LARGE SCALE GENOMIC DNA]</scope>
    <source>
        <strain evidence="7 8">DSM 45601</strain>
    </source>
</reference>
<evidence type="ECO:0000256" key="3">
    <source>
        <dbReference type="ARBA" id="ARBA00023125"/>
    </source>
</evidence>
<dbReference type="Pfam" id="PF13977">
    <property type="entry name" value="TetR_C_6"/>
    <property type="match status" value="1"/>
</dbReference>
<evidence type="ECO:0000256" key="5">
    <source>
        <dbReference type="PROSITE-ProRule" id="PRU00335"/>
    </source>
</evidence>
<dbReference type="SUPFAM" id="SSF46689">
    <property type="entry name" value="Homeodomain-like"/>
    <property type="match status" value="1"/>
</dbReference>
<dbReference type="InterPro" id="IPR009057">
    <property type="entry name" value="Homeodomain-like_sf"/>
</dbReference>
<dbReference type="EMBL" id="PVZC01000007">
    <property type="protein sequence ID" value="PRX96578.1"/>
    <property type="molecule type" value="Genomic_DNA"/>
</dbReference>
<sequence length="197" mass="21496">MRTVNPQLREERTRQIRSGAVAAFSRNGYANTTVAELRRATGLSSGALFHYFADKAAIFRAVVEAACAQQRERLAAIDTTEPLPAFWATIDVLSTDFTDPQAAGMSAAILERLGADPELATLLADHEALVVPLLTTLIERLQEQRLMDASIPPARAARWITSVVDGLILNCGDEDFDATAEAGFLTHALRRTFRIAE</sequence>
<keyword evidence="8" id="KW-1185">Reference proteome</keyword>
<name>A0A2T0PYI7_9ACTN</name>
<evidence type="ECO:0000256" key="2">
    <source>
        <dbReference type="ARBA" id="ARBA00023015"/>
    </source>
</evidence>
<dbReference type="PROSITE" id="PS01081">
    <property type="entry name" value="HTH_TETR_1"/>
    <property type="match status" value="1"/>
</dbReference>
<dbReference type="GO" id="GO:0003677">
    <property type="term" value="F:DNA binding"/>
    <property type="evidence" value="ECO:0007669"/>
    <property type="project" value="UniProtKB-UniRule"/>
</dbReference>
<keyword evidence="4" id="KW-0804">Transcription</keyword>
<gene>
    <name evidence="7" type="ORF">CLV72_107101</name>
</gene>
<evidence type="ECO:0000313" key="7">
    <source>
        <dbReference type="EMBL" id="PRX96578.1"/>
    </source>
</evidence>
<keyword evidence="1" id="KW-0678">Repressor</keyword>
<dbReference type="AlphaFoldDB" id="A0A2T0PYI7"/>
<dbReference type="RefSeq" id="WP_106249897.1">
    <property type="nucleotide sequence ID" value="NZ_PVZC01000007.1"/>
</dbReference>
<dbReference type="InterPro" id="IPR036271">
    <property type="entry name" value="Tet_transcr_reg_TetR-rel_C_sf"/>
</dbReference>
<evidence type="ECO:0000313" key="8">
    <source>
        <dbReference type="Proteomes" id="UP000237846"/>
    </source>
</evidence>
<evidence type="ECO:0000259" key="6">
    <source>
        <dbReference type="PROSITE" id="PS50977"/>
    </source>
</evidence>
<feature type="DNA-binding region" description="H-T-H motif" evidence="5">
    <location>
        <begin position="33"/>
        <end position="52"/>
    </location>
</feature>
<dbReference type="PANTHER" id="PTHR47506:SF7">
    <property type="entry name" value="TRANSCRIPTIONAL REGULATORY PROTEIN"/>
    <property type="match status" value="1"/>
</dbReference>
<proteinExistence type="predicted"/>
<evidence type="ECO:0000256" key="1">
    <source>
        <dbReference type="ARBA" id="ARBA00022491"/>
    </source>
</evidence>
<feature type="domain" description="HTH tetR-type" evidence="6">
    <location>
        <begin position="10"/>
        <end position="70"/>
    </location>
</feature>
<organism evidence="7 8">
    <name type="scientific">Allonocardiopsis opalescens</name>
    <dbReference type="NCBI Taxonomy" id="1144618"/>
    <lineage>
        <taxon>Bacteria</taxon>
        <taxon>Bacillati</taxon>
        <taxon>Actinomycetota</taxon>
        <taxon>Actinomycetes</taxon>
        <taxon>Streptosporangiales</taxon>
        <taxon>Allonocardiopsis</taxon>
    </lineage>
</organism>
<dbReference type="Pfam" id="PF00440">
    <property type="entry name" value="TetR_N"/>
    <property type="match status" value="1"/>
</dbReference>
<comment type="caution">
    <text evidence="7">The sequence shown here is derived from an EMBL/GenBank/DDBJ whole genome shotgun (WGS) entry which is preliminary data.</text>
</comment>